<evidence type="ECO:0000313" key="2">
    <source>
        <dbReference type="EMBL" id="MFC7257479.1"/>
    </source>
</evidence>
<keyword evidence="3" id="KW-1185">Reference proteome</keyword>
<reference evidence="3" key="2">
    <citation type="journal article" date="2019" name="Int. J. Syst. Evol. Microbiol.">
        <title>The Global Catalogue of Microorganisms (GCM) 10K type strain sequencing project: providing services to taxonomists for standard genome sequencing and annotation.</title>
        <authorList>
            <consortium name="The Broad Institute Genomics Platform"/>
            <consortium name="The Broad Institute Genome Sequencing Center for Infectious Disease"/>
            <person name="Wu L."/>
            <person name="Ma J."/>
        </authorList>
    </citation>
    <scope>NUCLEOTIDE SEQUENCE [LARGE SCALE GENOMIC DNA]</scope>
    <source>
        <strain evidence="3">GX21</strain>
    </source>
</reference>
<dbReference type="AlphaFoldDB" id="A0ABD6A400"/>
<evidence type="ECO:0000313" key="3">
    <source>
        <dbReference type="Proteomes" id="UP001596434"/>
    </source>
</evidence>
<dbReference type="RefSeq" id="WP_379706945.1">
    <property type="nucleotide sequence ID" value="NZ_JBHTAT010000004.1"/>
</dbReference>
<reference evidence="2" key="3">
    <citation type="submission" date="2024-09" db="EMBL/GenBank/DDBJ databases">
        <authorList>
            <person name="Sun Q."/>
        </authorList>
    </citation>
    <scope>NUCLEOTIDE SEQUENCE</scope>
    <source>
        <strain evidence="2">CGMCC 4.163</strain>
    </source>
</reference>
<proteinExistence type="predicted"/>
<reference evidence="2" key="1">
    <citation type="journal article" date="2014" name="Int. J. Syst. Evol. Microbiol.">
        <title>Complete genome sequence of Corynebacterium casei LMG S-19264T (=DSM 44701T), isolated from a smear-ripened cheese.</title>
        <authorList>
            <consortium name="US DOE Joint Genome Institute (JGI-PGF)"/>
            <person name="Walter F."/>
            <person name="Albersmeier A."/>
            <person name="Kalinowski J."/>
            <person name="Ruckert C."/>
        </authorList>
    </citation>
    <scope>NUCLEOTIDE SEQUENCE [LARGE SCALE GENOMIC DNA]</scope>
    <source>
        <strain evidence="2">CGMCC 4.163</strain>
    </source>
</reference>
<organism evidence="2 3">
    <name type="scientific">Haloplanus litoreus</name>
    <dbReference type="NCBI Taxonomy" id="767515"/>
    <lineage>
        <taxon>Archaea</taxon>
        <taxon>Methanobacteriati</taxon>
        <taxon>Methanobacteriota</taxon>
        <taxon>Stenosarchaea group</taxon>
        <taxon>Halobacteria</taxon>
        <taxon>Halobacteriales</taxon>
        <taxon>Haloferacaceae</taxon>
        <taxon>Haloplanus</taxon>
    </lineage>
</organism>
<dbReference type="EMBL" id="JBHTAT010000004">
    <property type="protein sequence ID" value="MFC7257168.1"/>
    <property type="molecule type" value="Genomic_DNA"/>
</dbReference>
<dbReference type="EMBL" id="JBHTAT010000007">
    <property type="protein sequence ID" value="MFC7257479.1"/>
    <property type="molecule type" value="Genomic_DNA"/>
</dbReference>
<comment type="caution">
    <text evidence="2">The sequence shown here is derived from an EMBL/GenBank/DDBJ whole genome shotgun (WGS) entry which is preliminary data.</text>
</comment>
<sequence>MSTEEVEIETRTQRLRTTALPHPYRENGLEFAITDCALDPDRDVDIQSGSRLIQLTSLTEWDHATVTGTLTVPEDLVNYVFPDDEQDDPPGTLFIAIRCQQTILRDREIVKDDSVPAGEYPFEFDLDRAMIRGGVELQPYLVRADDRSEVDGRYATDIGSRLASSDEWLLEIDDTDLPEGLLRPHIENFSEMSELPSGDHLHYLDMSDAERPTLYLNGDHSAIINVMESRGSTGPDARMRDAIYDLVEASVWPQLIIRTATDINQEGETRYDWQDDVLDLFHDKLYDDADVDEAAMNLREDVNDEDQLVTLMQHIDDAVQQKTEPPEQLINLLEEGLK</sequence>
<dbReference type="Proteomes" id="UP001596434">
    <property type="component" value="Unassembled WGS sequence"/>
</dbReference>
<accession>A0ABD6A400</accession>
<evidence type="ECO:0000313" key="1">
    <source>
        <dbReference type="EMBL" id="MFC7257168.1"/>
    </source>
</evidence>
<name>A0ABD6A400_9EURY</name>
<gene>
    <name evidence="1" type="ORF">ACFQKE_18065</name>
    <name evidence="2" type="ORF">ACFQKE_19705</name>
</gene>
<protein>
    <submittedName>
        <fullName evidence="2">Uncharacterized protein</fullName>
    </submittedName>
</protein>